<reference evidence="3" key="1">
    <citation type="journal article" date="2015" name="BMC Genomics">
        <title>Genomic and transcriptomic analysis of the endophytic fungus Pestalotiopsis fici reveals its lifestyle and high potential for synthesis of natural products.</title>
        <authorList>
            <person name="Wang X."/>
            <person name="Zhang X."/>
            <person name="Liu L."/>
            <person name="Xiang M."/>
            <person name="Wang W."/>
            <person name="Sun X."/>
            <person name="Che Y."/>
            <person name="Guo L."/>
            <person name="Liu G."/>
            <person name="Guo L."/>
            <person name="Wang C."/>
            <person name="Yin W.B."/>
            <person name="Stadler M."/>
            <person name="Zhang X."/>
            <person name="Liu X."/>
        </authorList>
    </citation>
    <scope>NUCLEOTIDE SEQUENCE [LARGE SCALE GENOMIC DNA]</scope>
    <source>
        <strain evidence="3">W106-1 / CGMCC3.15140</strain>
    </source>
</reference>
<feature type="compositionally biased region" description="Polar residues" evidence="1">
    <location>
        <begin position="392"/>
        <end position="411"/>
    </location>
</feature>
<feature type="region of interest" description="Disordered" evidence="1">
    <location>
        <begin position="528"/>
        <end position="565"/>
    </location>
</feature>
<feature type="compositionally biased region" description="Basic and acidic residues" evidence="1">
    <location>
        <begin position="60"/>
        <end position="71"/>
    </location>
</feature>
<feature type="compositionally biased region" description="Basic and acidic residues" evidence="1">
    <location>
        <begin position="553"/>
        <end position="565"/>
    </location>
</feature>
<dbReference type="OrthoDB" id="4778178at2759"/>
<evidence type="ECO:0000256" key="1">
    <source>
        <dbReference type="SAM" id="MobiDB-lite"/>
    </source>
</evidence>
<dbReference type="EMBL" id="KI912110">
    <property type="protein sequence ID" value="ETS84181.1"/>
    <property type="molecule type" value="Genomic_DNA"/>
</dbReference>
<feature type="compositionally biased region" description="Basic and acidic residues" evidence="1">
    <location>
        <begin position="467"/>
        <end position="477"/>
    </location>
</feature>
<evidence type="ECO:0000313" key="2">
    <source>
        <dbReference type="EMBL" id="ETS84181.1"/>
    </source>
</evidence>
<feature type="compositionally biased region" description="Polar residues" evidence="1">
    <location>
        <begin position="37"/>
        <end position="58"/>
    </location>
</feature>
<feature type="compositionally biased region" description="Low complexity" evidence="1">
    <location>
        <begin position="1"/>
        <end position="19"/>
    </location>
</feature>
<feature type="region of interest" description="Disordered" evidence="1">
    <location>
        <begin position="107"/>
        <end position="130"/>
    </location>
</feature>
<evidence type="ECO:0000313" key="3">
    <source>
        <dbReference type="Proteomes" id="UP000030651"/>
    </source>
</evidence>
<feature type="compositionally biased region" description="Basic and acidic residues" evidence="1">
    <location>
        <begin position="420"/>
        <end position="443"/>
    </location>
</feature>
<dbReference type="GeneID" id="19267219"/>
<feature type="compositionally biased region" description="Basic and acidic residues" evidence="1">
    <location>
        <begin position="112"/>
        <end position="130"/>
    </location>
</feature>
<feature type="region of interest" description="Disordered" evidence="1">
    <location>
        <begin position="376"/>
        <end position="477"/>
    </location>
</feature>
<feature type="compositionally biased region" description="Pro residues" evidence="1">
    <location>
        <begin position="20"/>
        <end position="30"/>
    </location>
</feature>
<proteinExistence type="predicted"/>
<feature type="region of interest" description="Disordered" evidence="1">
    <location>
        <begin position="1"/>
        <end position="84"/>
    </location>
</feature>
<sequence>MASAAASTGSSLSSPVRFESPPPEFCPPPLRLRRNKSGTGSDSINYADSVTTNAQTAGSREYHARAGDPHAKAGPTSTRPQKRLSRLGSLVSKFEILEAANKTEPSSSIFFGERESKPSEKGSGEVRQSKDFGTQTELSYNHGAFCVLAEDGGSAQGNERVPELLKLFDRSSSGSMMSFARQFNAISHQTQSTPPALTTEIAVDDFDCTFLDGQDKLEPSSPTPPAVDHGSPIKDRIKHFEHLHRRSQSHATASNNASHVSVVMNGAGEPVSTVHKVVGSHHPVRNIWRRISQSLTQSLDGSHCREQYRSSYRESTTSIEYTRSPYRSVFPLLPARKSFPFIPRFVSDDAETHLFGLDGANQSTPRVLEDNIFQETSDGTTSNKSMHGHGLSRSQRPSNDSVASHHTSYSVQGGLLKRAAQQDRDKRKEQKKKDKQREREDRKRRIAQRRQNKLDETDRAVSGVSHHVQEADSRDARWGQQTASGFMIREAGLSSGDLVAPKPRRPGQVKNIVNYYKEKSTSLLRIASGGHFGTSKEDLDGDPGASMGKARHPSKEKGKGKGQAD</sequence>
<protein>
    <submittedName>
        <fullName evidence="2">Uncharacterized protein</fullName>
    </submittedName>
</protein>
<name>W3XG52_PESFW</name>
<dbReference type="KEGG" id="pfy:PFICI_02206"/>
<feature type="compositionally biased region" description="Polar residues" evidence="1">
    <location>
        <begin position="376"/>
        <end position="385"/>
    </location>
</feature>
<accession>W3XG52</accession>
<gene>
    <name evidence="2" type="ORF">PFICI_02206</name>
</gene>
<dbReference type="InParanoid" id="W3XG52"/>
<keyword evidence="3" id="KW-1185">Reference proteome</keyword>
<dbReference type="Proteomes" id="UP000030651">
    <property type="component" value="Unassembled WGS sequence"/>
</dbReference>
<dbReference type="HOGENOM" id="CLU_482415_0_0_1"/>
<dbReference type="RefSeq" id="XP_007828978.1">
    <property type="nucleotide sequence ID" value="XM_007830787.1"/>
</dbReference>
<organism evidence="2 3">
    <name type="scientific">Pestalotiopsis fici (strain W106-1 / CGMCC3.15140)</name>
    <dbReference type="NCBI Taxonomy" id="1229662"/>
    <lineage>
        <taxon>Eukaryota</taxon>
        <taxon>Fungi</taxon>
        <taxon>Dikarya</taxon>
        <taxon>Ascomycota</taxon>
        <taxon>Pezizomycotina</taxon>
        <taxon>Sordariomycetes</taxon>
        <taxon>Xylariomycetidae</taxon>
        <taxon>Amphisphaeriales</taxon>
        <taxon>Sporocadaceae</taxon>
        <taxon>Pestalotiopsis</taxon>
    </lineage>
</organism>
<dbReference type="AlphaFoldDB" id="W3XG52"/>